<dbReference type="EMBL" id="QZAF01000720">
    <property type="protein sequence ID" value="THV65051.1"/>
    <property type="molecule type" value="Genomic_DNA"/>
</dbReference>
<evidence type="ECO:0008006" key="10">
    <source>
        <dbReference type="Google" id="ProtNLM"/>
    </source>
</evidence>
<reference evidence="8 9" key="1">
    <citation type="submission" date="2018-10" db="EMBL/GenBank/DDBJ databases">
        <title>Fifty Aureobasidium pullulans genomes reveal a recombining polyextremotolerant generalist.</title>
        <authorList>
            <person name="Gostincar C."/>
            <person name="Turk M."/>
            <person name="Zajc J."/>
            <person name="Gunde-Cimerman N."/>
        </authorList>
    </citation>
    <scope>NUCLEOTIDE SEQUENCE [LARGE SCALE GENOMIC DNA]</scope>
    <source>
        <strain evidence="8 9">EXF-11900</strain>
    </source>
</reference>
<evidence type="ECO:0000256" key="5">
    <source>
        <dbReference type="ARBA" id="ARBA00022989"/>
    </source>
</evidence>
<dbReference type="AlphaFoldDB" id="A0A4S8S4K2"/>
<protein>
    <recommendedName>
        <fullName evidence="10">Purine-cytosine permease FCY21</fullName>
    </recommendedName>
</protein>
<comment type="caution">
    <text evidence="8">The sequence shown here is derived from an EMBL/GenBank/DDBJ whole genome shotgun (WGS) entry which is preliminary data.</text>
</comment>
<dbReference type="InterPro" id="IPR026030">
    <property type="entry name" value="Pur-cyt_permease_Fcy2/21/22"/>
</dbReference>
<dbReference type="PANTHER" id="PTHR31806:SF8">
    <property type="entry name" value="TRANSPORTER, PUTATIVE (AFU_ORTHOLOGUE AFUA_2G03000)-RELATED"/>
    <property type="match status" value="1"/>
</dbReference>
<dbReference type="GO" id="GO:0000329">
    <property type="term" value="C:fungal-type vacuole membrane"/>
    <property type="evidence" value="ECO:0007669"/>
    <property type="project" value="TreeGrafter"/>
</dbReference>
<evidence type="ECO:0000256" key="3">
    <source>
        <dbReference type="ARBA" id="ARBA00022448"/>
    </source>
</evidence>
<name>A0A4S8S4K2_AURPU</name>
<dbReference type="InterPro" id="IPR001248">
    <property type="entry name" value="Pur-cyt_permease"/>
</dbReference>
<feature type="transmembrane region" description="Helical" evidence="7">
    <location>
        <begin position="169"/>
        <end position="188"/>
    </location>
</feature>
<keyword evidence="3" id="KW-0813">Transport</keyword>
<keyword evidence="4 7" id="KW-0812">Transmembrane</keyword>
<comment type="similarity">
    <text evidence="2">Belongs to the purine-cytosine permease (2.A.39) family.</text>
</comment>
<feature type="transmembrane region" description="Helical" evidence="7">
    <location>
        <begin position="197"/>
        <end position="217"/>
    </location>
</feature>
<evidence type="ECO:0000256" key="1">
    <source>
        <dbReference type="ARBA" id="ARBA00004141"/>
    </source>
</evidence>
<dbReference type="PANTHER" id="PTHR31806">
    <property type="entry name" value="PURINE-CYTOSINE PERMEASE FCY2-RELATED"/>
    <property type="match status" value="1"/>
</dbReference>
<evidence type="ECO:0000256" key="6">
    <source>
        <dbReference type="ARBA" id="ARBA00023136"/>
    </source>
</evidence>
<proteinExistence type="inferred from homology"/>
<gene>
    <name evidence="8" type="ORF">D6D28_09399</name>
</gene>
<dbReference type="Proteomes" id="UP000304951">
    <property type="component" value="Unassembled WGS sequence"/>
</dbReference>
<feature type="transmembrane region" description="Helical" evidence="7">
    <location>
        <begin position="130"/>
        <end position="149"/>
    </location>
</feature>
<comment type="subcellular location">
    <subcellularLocation>
        <location evidence="1">Membrane</location>
        <topology evidence="1">Multi-pass membrane protein</topology>
    </subcellularLocation>
</comment>
<keyword evidence="6 7" id="KW-0472">Membrane</keyword>
<evidence type="ECO:0000313" key="9">
    <source>
        <dbReference type="Proteomes" id="UP000304951"/>
    </source>
</evidence>
<sequence length="267" mass="28601">MPELAENPPLSPQSYWSEKVLLPAAAVKFPGWTGLESSNLGRVEEDSRDEAHSMSSMHVAVIWISCNLTAENIILGMLGPLQYDLSFFESAICGISGAIIGSIAVAYVATFGPKSGHRTMIISRYVMGWFPAKITALLNFVVLMGYLIIDAVAAGQILAAVSGPGDISVVVGIIVSITLAAIVSVVGIRPFHAFEHYAWLPQLMAICLLLGVTVPGIDSKELSPTSSEDSKTTLGHRLSFFGLCLAGSITGHEIRLRILEYPVRTDD</sequence>
<dbReference type="Gene3D" id="1.10.4160.10">
    <property type="entry name" value="Hydantoin permease"/>
    <property type="match status" value="1"/>
</dbReference>
<accession>A0A4S8S4K2</accession>
<organism evidence="8 9">
    <name type="scientific">Aureobasidium pullulans</name>
    <name type="common">Black yeast</name>
    <name type="synonym">Pullularia pullulans</name>
    <dbReference type="NCBI Taxonomy" id="5580"/>
    <lineage>
        <taxon>Eukaryota</taxon>
        <taxon>Fungi</taxon>
        <taxon>Dikarya</taxon>
        <taxon>Ascomycota</taxon>
        <taxon>Pezizomycotina</taxon>
        <taxon>Dothideomycetes</taxon>
        <taxon>Dothideomycetidae</taxon>
        <taxon>Dothideales</taxon>
        <taxon>Saccotheciaceae</taxon>
        <taxon>Aureobasidium</taxon>
    </lineage>
</organism>
<dbReference type="GO" id="GO:0005886">
    <property type="term" value="C:plasma membrane"/>
    <property type="evidence" value="ECO:0007669"/>
    <property type="project" value="TreeGrafter"/>
</dbReference>
<evidence type="ECO:0000313" key="8">
    <source>
        <dbReference type="EMBL" id="THV65051.1"/>
    </source>
</evidence>
<feature type="transmembrane region" description="Helical" evidence="7">
    <location>
        <begin position="87"/>
        <end position="109"/>
    </location>
</feature>
<keyword evidence="5 7" id="KW-1133">Transmembrane helix</keyword>
<evidence type="ECO:0000256" key="4">
    <source>
        <dbReference type="ARBA" id="ARBA00022692"/>
    </source>
</evidence>
<evidence type="ECO:0000256" key="7">
    <source>
        <dbReference type="SAM" id="Phobius"/>
    </source>
</evidence>
<dbReference type="GO" id="GO:0022857">
    <property type="term" value="F:transmembrane transporter activity"/>
    <property type="evidence" value="ECO:0007669"/>
    <property type="project" value="InterPro"/>
</dbReference>
<evidence type="ECO:0000256" key="2">
    <source>
        <dbReference type="ARBA" id="ARBA00008974"/>
    </source>
</evidence>
<dbReference type="Pfam" id="PF02133">
    <property type="entry name" value="Transp_cyt_pur"/>
    <property type="match status" value="1"/>
</dbReference>